<dbReference type="AlphaFoldDB" id="A0A9Q8PAY9"/>
<reference evidence="1" key="1">
    <citation type="submission" date="2021-12" db="EMBL/GenBank/DDBJ databases">
        <authorList>
            <person name="Zaccaron A."/>
            <person name="Stergiopoulos I."/>
        </authorList>
    </citation>
    <scope>NUCLEOTIDE SEQUENCE</scope>
    <source>
        <strain evidence="1">Race5_Kim</strain>
    </source>
</reference>
<reference evidence="1" key="2">
    <citation type="journal article" date="2022" name="Microb. Genom.">
        <title>A chromosome-scale genome assembly of the tomato pathogen Cladosporium fulvum reveals a compartmentalized genome architecture and the presence of a dispensable chromosome.</title>
        <authorList>
            <person name="Zaccaron A.Z."/>
            <person name="Chen L.H."/>
            <person name="Samaras A."/>
            <person name="Stergiopoulos I."/>
        </authorList>
    </citation>
    <scope>NUCLEOTIDE SEQUENCE</scope>
    <source>
        <strain evidence="1">Race5_Kim</strain>
    </source>
</reference>
<gene>
    <name evidence="1" type="ORF">CLAFUR5_06798</name>
</gene>
<evidence type="ECO:0008006" key="3">
    <source>
        <dbReference type="Google" id="ProtNLM"/>
    </source>
</evidence>
<accession>A0A9Q8PAY9</accession>
<proteinExistence type="predicted"/>
<name>A0A9Q8PAY9_PASFU</name>
<dbReference type="GeneID" id="71986676"/>
<dbReference type="RefSeq" id="XP_047763524.1">
    <property type="nucleotide sequence ID" value="XM_047905946.1"/>
</dbReference>
<dbReference type="KEGG" id="ffu:CLAFUR5_06798"/>
<dbReference type="Proteomes" id="UP000756132">
    <property type="component" value="Chromosome 6"/>
</dbReference>
<protein>
    <recommendedName>
        <fullName evidence="3">BTB domain-containing protein</fullName>
    </recommendedName>
</protein>
<evidence type="ECO:0000313" key="1">
    <source>
        <dbReference type="EMBL" id="UJO19158.1"/>
    </source>
</evidence>
<organism evidence="1 2">
    <name type="scientific">Passalora fulva</name>
    <name type="common">Tomato leaf mold</name>
    <name type="synonym">Cladosporium fulvum</name>
    <dbReference type="NCBI Taxonomy" id="5499"/>
    <lineage>
        <taxon>Eukaryota</taxon>
        <taxon>Fungi</taxon>
        <taxon>Dikarya</taxon>
        <taxon>Ascomycota</taxon>
        <taxon>Pezizomycotina</taxon>
        <taxon>Dothideomycetes</taxon>
        <taxon>Dothideomycetidae</taxon>
        <taxon>Mycosphaerellales</taxon>
        <taxon>Mycosphaerellaceae</taxon>
        <taxon>Fulvia</taxon>
    </lineage>
</organism>
<sequence length="56" mass="6336">MASQPPLKRRKLDPYEEFEITVGSGEATRVVTVAKNYLTKSSEFFKKACNGVWQKA</sequence>
<dbReference type="EMBL" id="CP090168">
    <property type="protein sequence ID" value="UJO19158.1"/>
    <property type="molecule type" value="Genomic_DNA"/>
</dbReference>
<evidence type="ECO:0000313" key="2">
    <source>
        <dbReference type="Proteomes" id="UP000756132"/>
    </source>
</evidence>
<keyword evidence="2" id="KW-1185">Reference proteome</keyword>